<dbReference type="Gene3D" id="1.20.1050.10">
    <property type="match status" value="1"/>
</dbReference>
<proteinExistence type="predicted"/>
<dbReference type="Pfam" id="PF13417">
    <property type="entry name" value="GST_N_3"/>
    <property type="match status" value="1"/>
</dbReference>
<dbReference type="PANTHER" id="PTHR44051">
    <property type="entry name" value="GLUTATHIONE S-TRANSFERASE-RELATED"/>
    <property type="match status" value="1"/>
</dbReference>
<dbReference type="InterPro" id="IPR010987">
    <property type="entry name" value="Glutathione-S-Trfase_C-like"/>
</dbReference>
<keyword evidence="4" id="KW-1185">Reference proteome</keyword>
<comment type="caution">
    <text evidence="3">The sequence shown here is derived from an EMBL/GenBank/DDBJ whole genome shotgun (WGS) entry which is preliminary data.</text>
</comment>
<name>A0ABT3BL25_9RHOB</name>
<reference evidence="3 4" key="1">
    <citation type="submission" date="2022-04" db="EMBL/GenBank/DDBJ databases">
        <title>Roseobacter sp. WL0113 is a bacterium isolated from neritic sediment.</title>
        <authorList>
            <person name="Wang L."/>
            <person name="He W."/>
            <person name="Zhang D.-F."/>
        </authorList>
    </citation>
    <scope>NUCLEOTIDE SEQUENCE [LARGE SCALE GENOMIC DNA]</scope>
    <source>
        <strain evidence="3 4">WL0113</strain>
    </source>
</reference>
<dbReference type="SUPFAM" id="SSF47616">
    <property type="entry name" value="GST C-terminal domain-like"/>
    <property type="match status" value="1"/>
</dbReference>
<dbReference type="Gene3D" id="3.40.30.10">
    <property type="entry name" value="Glutaredoxin"/>
    <property type="match status" value="1"/>
</dbReference>
<dbReference type="RefSeq" id="WP_263846480.1">
    <property type="nucleotide sequence ID" value="NZ_JALIEB010000035.1"/>
</dbReference>
<evidence type="ECO:0000313" key="4">
    <source>
        <dbReference type="Proteomes" id="UP001208690"/>
    </source>
</evidence>
<dbReference type="Pfam" id="PF00043">
    <property type="entry name" value="GST_C"/>
    <property type="match status" value="1"/>
</dbReference>
<feature type="domain" description="GST C-terminal" evidence="2">
    <location>
        <begin position="80"/>
        <end position="205"/>
    </location>
</feature>
<protein>
    <submittedName>
        <fullName evidence="3">Glutathione S-transferase</fullName>
    </submittedName>
</protein>
<dbReference type="Proteomes" id="UP001208690">
    <property type="component" value="Unassembled WGS sequence"/>
</dbReference>
<organism evidence="3 4">
    <name type="scientific">Roseobacter sinensis</name>
    <dbReference type="NCBI Taxonomy" id="2931391"/>
    <lineage>
        <taxon>Bacteria</taxon>
        <taxon>Pseudomonadati</taxon>
        <taxon>Pseudomonadota</taxon>
        <taxon>Alphaproteobacteria</taxon>
        <taxon>Rhodobacterales</taxon>
        <taxon>Roseobacteraceae</taxon>
        <taxon>Roseobacter</taxon>
    </lineage>
</organism>
<dbReference type="SFLD" id="SFLDS00019">
    <property type="entry name" value="Glutathione_Transferase_(cytos"/>
    <property type="match status" value="1"/>
</dbReference>
<dbReference type="InterPro" id="IPR036282">
    <property type="entry name" value="Glutathione-S-Trfase_C_sf"/>
</dbReference>
<dbReference type="InterPro" id="IPR004045">
    <property type="entry name" value="Glutathione_S-Trfase_N"/>
</dbReference>
<gene>
    <name evidence="3" type="ORF">MUB52_22825</name>
</gene>
<sequence length="205" mass="23101">MTTLYTMAGTCALAPNIAAAWLDAPIEVRNLERGDHTKPNFLAINPRAQVPAVQFDDGDTLTEAAAILTWLRNTYGATDNAQLKRKEAEALSYMTSEVHAAYGPHFAPQRFADSDDARSDIQAKAYEKLASHYERLMQTLEENGGDWYLGERSLADPYLYVLTRWIDLTPLSIDDYPALKAFRERLEKDEDVLSALERQDMEPLT</sequence>
<dbReference type="InterPro" id="IPR040079">
    <property type="entry name" value="Glutathione_S-Trfase"/>
</dbReference>
<dbReference type="CDD" id="cd03188">
    <property type="entry name" value="GST_C_Beta"/>
    <property type="match status" value="1"/>
</dbReference>
<evidence type="ECO:0000259" key="2">
    <source>
        <dbReference type="PROSITE" id="PS50405"/>
    </source>
</evidence>
<dbReference type="PROSITE" id="PS50405">
    <property type="entry name" value="GST_CTER"/>
    <property type="match status" value="1"/>
</dbReference>
<dbReference type="InterPro" id="IPR036249">
    <property type="entry name" value="Thioredoxin-like_sf"/>
</dbReference>
<evidence type="ECO:0000313" key="3">
    <source>
        <dbReference type="EMBL" id="MCV3274276.1"/>
    </source>
</evidence>
<dbReference type="EMBL" id="JALIEB010000035">
    <property type="protein sequence ID" value="MCV3274276.1"/>
    <property type="molecule type" value="Genomic_DNA"/>
</dbReference>
<dbReference type="SUPFAM" id="SSF52833">
    <property type="entry name" value="Thioredoxin-like"/>
    <property type="match status" value="1"/>
</dbReference>
<dbReference type="PANTHER" id="PTHR44051:SF8">
    <property type="entry name" value="GLUTATHIONE S-TRANSFERASE GSTA"/>
    <property type="match status" value="1"/>
</dbReference>
<feature type="domain" description="GST N-terminal" evidence="1">
    <location>
        <begin position="1"/>
        <end position="79"/>
    </location>
</feature>
<dbReference type="CDD" id="cd03057">
    <property type="entry name" value="GST_N_Beta"/>
    <property type="match status" value="1"/>
</dbReference>
<accession>A0ABT3BL25</accession>
<dbReference type="PROSITE" id="PS50404">
    <property type="entry name" value="GST_NTER"/>
    <property type="match status" value="1"/>
</dbReference>
<evidence type="ECO:0000259" key="1">
    <source>
        <dbReference type="PROSITE" id="PS50404"/>
    </source>
</evidence>
<dbReference type="InterPro" id="IPR004046">
    <property type="entry name" value="GST_C"/>
</dbReference>